<protein>
    <submittedName>
        <fullName evidence="2">Uncharacterized protein</fullName>
    </submittedName>
</protein>
<dbReference type="KEGG" id="qsa:O6P43_031856"/>
<evidence type="ECO:0000256" key="1">
    <source>
        <dbReference type="SAM" id="MobiDB-lite"/>
    </source>
</evidence>
<sequence>MKWCKAYETVYILDSEGKEAQPYGPWVKSESPWKLSFSQSLPTVNSCMDSEEQGPPSMTKAVEELLPAIQDQVVRLGHSPDPERQSLSSKVPTLMGFDR</sequence>
<accession>A0AAD7KWB3</accession>
<name>A0AAD7KWB3_QUISA</name>
<reference evidence="2" key="1">
    <citation type="journal article" date="2023" name="Science">
        <title>Elucidation of the pathway for biosynthesis of saponin adjuvants from the soapbark tree.</title>
        <authorList>
            <person name="Reed J."/>
            <person name="Orme A."/>
            <person name="El-Demerdash A."/>
            <person name="Owen C."/>
            <person name="Martin L.B.B."/>
            <person name="Misra R.C."/>
            <person name="Kikuchi S."/>
            <person name="Rejzek M."/>
            <person name="Martin A.C."/>
            <person name="Harkess A."/>
            <person name="Leebens-Mack J."/>
            <person name="Louveau T."/>
            <person name="Stephenson M.J."/>
            <person name="Osbourn A."/>
        </authorList>
    </citation>
    <scope>NUCLEOTIDE SEQUENCE</scope>
    <source>
        <strain evidence="2">S10</strain>
    </source>
</reference>
<dbReference type="EMBL" id="JARAOO010000013">
    <property type="protein sequence ID" value="KAJ7946998.1"/>
    <property type="molecule type" value="Genomic_DNA"/>
</dbReference>
<keyword evidence="3" id="KW-1185">Reference proteome</keyword>
<feature type="region of interest" description="Disordered" evidence="1">
    <location>
        <begin position="78"/>
        <end position="99"/>
    </location>
</feature>
<evidence type="ECO:0000313" key="3">
    <source>
        <dbReference type="Proteomes" id="UP001163823"/>
    </source>
</evidence>
<evidence type="ECO:0000313" key="2">
    <source>
        <dbReference type="EMBL" id="KAJ7946998.1"/>
    </source>
</evidence>
<organism evidence="2 3">
    <name type="scientific">Quillaja saponaria</name>
    <name type="common">Soap bark tree</name>
    <dbReference type="NCBI Taxonomy" id="32244"/>
    <lineage>
        <taxon>Eukaryota</taxon>
        <taxon>Viridiplantae</taxon>
        <taxon>Streptophyta</taxon>
        <taxon>Embryophyta</taxon>
        <taxon>Tracheophyta</taxon>
        <taxon>Spermatophyta</taxon>
        <taxon>Magnoliopsida</taxon>
        <taxon>eudicotyledons</taxon>
        <taxon>Gunneridae</taxon>
        <taxon>Pentapetalae</taxon>
        <taxon>rosids</taxon>
        <taxon>fabids</taxon>
        <taxon>Fabales</taxon>
        <taxon>Quillajaceae</taxon>
        <taxon>Quillaja</taxon>
    </lineage>
</organism>
<gene>
    <name evidence="2" type="ORF">O6P43_031856</name>
</gene>
<dbReference type="Proteomes" id="UP001163823">
    <property type="component" value="Chromosome 13"/>
</dbReference>
<comment type="caution">
    <text evidence="2">The sequence shown here is derived from an EMBL/GenBank/DDBJ whole genome shotgun (WGS) entry which is preliminary data.</text>
</comment>
<proteinExistence type="predicted"/>
<dbReference type="AlphaFoldDB" id="A0AAD7KWB3"/>